<dbReference type="SUPFAM" id="SSF53649">
    <property type="entry name" value="Alkaline phosphatase-like"/>
    <property type="match status" value="1"/>
</dbReference>
<feature type="binding site" evidence="3">
    <location>
        <position position="310"/>
    </location>
    <ligand>
        <name>Mg(2+)</name>
        <dbReference type="ChEBI" id="CHEBI:18420"/>
    </ligand>
</feature>
<organism evidence="6">
    <name type="scientific">Rhizopus microsporus var. microsporus</name>
    <dbReference type="NCBI Taxonomy" id="86635"/>
    <lineage>
        <taxon>Eukaryota</taxon>
        <taxon>Fungi</taxon>
        <taxon>Fungi incertae sedis</taxon>
        <taxon>Mucoromycota</taxon>
        <taxon>Mucoromycotina</taxon>
        <taxon>Mucoromycetes</taxon>
        <taxon>Mucorales</taxon>
        <taxon>Mucorineae</taxon>
        <taxon>Rhizopodaceae</taxon>
        <taxon>Rhizopus</taxon>
    </lineage>
</organism>
<proteinExistence type="inferred from homology"/>
<sequence length="679" mass="75586">MKGLLVAVLSLAAASSTVLAGAHNHHQQSFASRPVDPEGQFPRLGACPDPHACIFPPDVSTFLPGAYFDLRVELHAYDKDRSKPTPAPYKHFKTTIRKNKGNWVDLNKFFKLKSEPKLESWKFNWTDSIETQYASDLQNGRKPVEVAVASRAWRKLKLTEPGTYEVKVQYGPKKSYTVQYEVVQPKKPKKKAKNVILFISDGTNVGMITAARALARKHTSGKYHSLLSFEDFDNLGHVITNSVDSLLTDSANSASSYATGHKSSVNALGVYADSSSDPFDDPKVELITELIRRRQPKKAIGIVSTAFGQDATPSAFISHTRQRHTAAEITDQLLHGVHNWTKAVLPDVWLTGGAEYFKGSKALNGNDYYKDFKKAGYNLVFNKKELLSNKKKNDKLLGVFRTGNLDVWFERNMYINNTVGNKARPDLSGKDALGSEQPGLSEMTIAALEVLKKRGGDHGFFMMSEAASVDKQLHTFDFPRAWAELIELDVTIKNTIKWLKKNGEYEDTLILVTADHAHSFDVWGTIDQNYIRNHNSNGEMRNSIGTYARAGFPGYFDKNNDGFPDNFSPKITLAAGTSNGPDHFEAWQTTTKGPRNPTVKDKNGHYIGNPNDAAGKNGAGLPWSGNLPHDHDQGVHSMSDVFIYSNGPSSDLFKKTFENWDLFFKMAEAMDLQRPGKDE</sequence>
<dbReference type="InterPro" id="IPR001952">
    <property type="entry name" value="Alkaline_phosphatase"/>
</dbReference>
<feature type="binding site" evidence="3">
    <location>
        <position position="516"/>
    </location>
    <ligand>
        <name>Zn(2+)</name>
        <dbReference type="ChEBI" id="CHEBI:29105"/>
        <label>2</label>
    </ligand>
</feature>
<feature type="binding site" evidence="3">
    <location>
        <position position="515"/>
    </location>
    <ligand>
        <name>Zn(2+)</name>
        <dbReference type="ChEBI" id="CHEBI:29105"/>
        <label>2</label>
    </ligand>
</feature>
<reference evidence="6" key="1">
    <citation type="journal article" date="2016" name="Proc. Natl. Acad. Sci. U.S.A.">
        <title>Lipid metabolic changes in an early divergent fungus govern the establishment of a mutualistic symbiosis with endobacteria.</title>
        <authorList>
            <person name="Lastovetsky O.A."/>
            <person name="Gaspar M.L."/>
            <person name="Mondo S.J."/>
            <person name="LaButti K.M."/>
            <person name="Sandor L."/>
            <person name="Grigoriev I.V."/>
            <person name="Henry S.A."/>
            <person name="Pawlowska T.E."/>
        </authorList>
    </citation>
    <scope>NUCLEOTIDE SEQUENCE [LARGE SCALE GENOMIC DNA]</scope>
    <source>
        <strain evidence="6">ATCC 52814</strain>
    </source>
</reference>
<dbReference type="OrthoDB" id="5818554at2759"/>
<dbReference type="VEuPathDB" id="FungiDB:BCV72DRAFT_268002"/>
<gene>
    <name evidence="6" type="ORF">BCV72DRAFT_268002</name>
</gene>
<dbReference type="EC" id="3.1.3.1" evidence="1"/>
<dbReference type="CDD" id="cd16012">
    <property type="entry name" value="ALP"/>
    <property type="match status" value="1"/>
</dbReference>
<keyword evidence="3" id="KW-0479">Metal-binding</keyword>
<accession>A0A1X0RFJ7</accession>
<dbReference type="SMART" id="SM00098">
    <property type="entry name" value="alkPPc"/>
    <property type="match status" value="1"/>
</dbReference>
<keyword evidence="5" id="KW-0732">Signal</keyword>
<dbReference type="PRINTS" id="PR00113">
    <property type="entry name" value="ALKPHPHTASE"/>
</dbReference>
<name>A0A1X0RFJ7_RHIZD</name>
<comment type="cofactor">
    <cofactor evidence="3">
        <name>Zn(2+)</name>
        <dbReference type="ChEBI" id="CHEBI:29105"/>
    </cofactor>
    <text evidence="3">Binds 2 Zn(2+) ions.</text>
</comment>
<dbReference type="Gene3D" id="3.40.720.10">
    <property type="entry name" value="Alkaline Phosphatase, subunit A"/>
    <property type="match status" value="1"/>
</dbReference>
<dbReference type="GO" id="GO:0046872">
    <property type="term" value="F:metal ion binding"/>
    <property type="evidence" value="ECO:0007669"/>
    <property type="project" value="UniProtKB-KW"/>
</dbReference>
<feature type="binding site" evidence="3">
    <location>
        <position position="312"/>
    </location>
    <ligand>
        <name>Mg(2+)</name>
        <dbReference type="ChEBI" id="CHEBI:18420"/>
    </ligand>
</feature>
<keyword evidence="3" id="KW-0862">Zinc</keyword>
<evidence type="ECO:0000256" key="1">
    <source>
        <dbReference type="ARBA" id="ARBA00012647"/>
    </source>
</evidence>
<feature type="signal peptide" evidence="5">
    <location>
        <begin position="1"/>
        <end position="20"/>
    </location>
</feature>
<feature type="binding site" evidence="3">
    <location>
        <position position="636"/>
    </location>
    <ligand>
        <name>Zn(2+)</name>
        <dbReference type="ChEBI" id="CHEBI:29105"/>
        <label>2</label>
    </ligand>
</feature>
<feature type="binding site" evidence="3">
    <location>
        <position position="201"/>
    </location>
    <ligand>
        <name>Zn(2+)</name>
        <dbReference type="ChEBI" id="CHEBI:29105"/>
        <label>2</label>
    </ligand>
</feature>
<dbReference type="AlphaFoldDB" id="A0A1X0RFJ7"/>
<feature type="binding site" evidence="3">
    <location>
        <position position="474"/>
    </location>
    <ligand>
        <name>Zn(2+)</name>
        <dbReference type="ChEBI" id="CHEBI:29105"/>
        <label>2</label>
    </ligand>
</feature>
<feature type="chain" id="PRO_5010884048" description="alkaline phosphatase" evidence="5">
    <location>
        <begin position="21"/>
        <end position="679"/>
    </location>
</feature>
<dbReference type="InterPro" id="IPR017850">
    <property type="entry name" value="Alkaline_phosphatase_core_sf"/>
</dbReference>
<dbReference type="EMBL" id="KV921861">
    <property type="protein sequence ID" value="ORE10853.1"/>
    <property type="molecule type" value="Genomic_DNA"/>
</dbReference>
<keyword evidence="3" id="KW-0460">Magnesium</keyword>
<evidence type="ECO:0000256" key="5">
    <source>
        <dbReference type="SAM" id="SignalP"/>
    </source>
</evidence>
<feature type="binding site" evidence="3">
    <location>
        <position position="470"/>
    </location>
    <ligand>
        <name>Zn(2+)</name>
        <dbReference type="ChEBI" id="CHEBI:29105"/>
        <label>2</label>
    </ligand>
</feature>
<evidence type="ECO:0000313" key="6">
    <source>
        <dbReference type="EMBL" id="ORE10853.1"/>
    </source>
</evidence>
<protein>
    <recommendedName>
        <fullName evidence="1">alkaline phosphatase</fullName>
        <ecNumber evidence="1">3.1.3.1</ecNumber>
    </recommendedName>
</protein>
<dbReference type="Pfam" id="PF00245">
    <property type="entry name" value="Alk_phosphatase"/>
    <property type="match status" value="1"/>
</dbReference>
<feature type="binding site" evidence="3">
    <location>
        <position position="465"/>
    </location>
    <ligand>
        <name>Mg(2+)</name>
        <dbReference type="ChEBI" id="CHEBI:18420"/>
    </ligand>
</feature>
<evidence type="ECO:0000256" key="2">
    <source>
        <dbReference type="PIRSR" id="PIRSR601952-1"/>
    </source>
</evidence>
<dbReference type="PANTHER" id="PTHR11596">
    <property type="entry name" value="ALKALINE PHOSPHATASE"/>
    <property type="match status" value="1"/>
</dbReference>
<evidence type="ECO:0000256" key="4">
    <source>
        <dbReference type="RuleBase" id="RU003946"/>
    </source>
</evidence>
<dbReference type="GO" id="GO:0004035">
    <property type="term" value="F:alkaline phosphatase activity"/>
    <property type="evidence" value="ECO:0007669"/>
    <property type="project" value="UniProtKB-EC"/>
</dbReference>
<feature type="binding site" evidence="3">
    <location>
        <position position="201"/>
    </location>
    <ligand>
        <name>Mg(2+)</name>
        <dbReference type="ChEBI" id="CHEBI:18420"/>
    </ligand>
</feature>
<evidence type="ECO:0000256" key="3">
    <source>
        <dbReference type="PIRSR" id="PIRSR601952-2"/>
    </source>
</evidence>
<feature type="active site" description="Phosphoserine intermediate" evidence="2">
    <location>
        <position position="250"/>
    </location>
</feature>
<dbReference type="PANTHER" id="PTHR11596:SF72">
    <property type="entry name" value="ALKALINE PHOSPHATASE"/>
    <property type="match status" value="1"/>
</dbReference>
<comment type="cofactor">
    <cofactor evidence="3">
        <name>Mg(2+)</name>
        <dbReference type="ChEBI" id="CHEBI:18420"/>
    </cofactor>
    <text evidence="3">Binds 1 Mg(2+) ion.</text>
</comment>
<dbReference type="Proteomes" id="UP000242414">
    <property type="component" value="Unassembled WGS sequence"/>
</dbReference>
<comment type="similarity">
    <text evidence="4">Belongs to the alkaline phosphatase family.</text>
</comment>